<dbReference type="EMBL" id="CP064789">
    <property type="protein sequence ID" value="QSG10456.1"/>
    <property type="molecule type" value="Genomic_DNA"/>
</dbReference>
<organism evidence="1 2">
    <name type="scientific">Halapricum desulfuricans</name>
    <dbReference type="NCBI Taxonomy" id="2841257"/>
    <lineage>
        <taxon>Archaea</taxon>
        <taxon>Methanobacteriati</taxon>
        <taxon>Methanobacteriota</taxon>
        <taxon>Stenosarchaea group</taxon>
        <taxon>Halobacteria</taxon>
        <taxon>Halobacteriales</taxon>
        <taxon>Haloarculaceae</taxon>
        <taxon>Halapricum</taxon>
    </lineage>
</organism>
<evidence type="ECO:0000313" key="2">
    <source>
        <dbReference type="Proteomes" id="UP000663305"/>
    </source>
</evidence>
<dbReference type="Proteomes" id="UP000663305">
    <property type="component" value="Chromosome"/>
</dbReference>
<sequence length="52" mass="6237">MGYHTLLRWLRPRIRLVNFLNYRRCCSSDPVQRSATTAVVVDFQRFTVRYSS</sequence>
<dbReference type="AlphaFoldDB" id="A0A897NJK5"/>
<accession>A0A897NJK5</accession>
<proteinExistence type="predicted"/>
<evidence type="ECO:0000313" key="1">
    <source>
        <dbReference type="EMBL" id="QSG10456.1"/>
    </source>
</evidence>
<name>A0A897NJK5_9EURY</name>
<gene>
    <name evidence="1" type="ORF">HSBGL_0010</name>
</gene>
<protein>
    <submittedName>
        <fullName evidence="1">Uncharacterized protein</fullName>
    </submittedName>
</protein>
<reference evidence="1" key="1">
    <citation type="submission" date="2020-11" db="EMBL/GenBank/DDBJ databases">
        <title>Carbohydrate-dependent, anaerobic sulfur respiration: A novel catabolism in halophilic archaea.</title>
        <authorList>
            <person name="Sorokin D.Y."/>
            <person name="Messina E."/>
            <person name="Smedile F."/>
            <person name="La Cono V."/>
            <person name="Hallsworth J.E."/>
            <person name="Yakimov M.M."/>
        </authorList>
    </citation>
    <scope>NUCLEOTIDE SEQUENCE</scope>
    <source>
        <strain evidence="1">HSR-Bgl</strain>
    </source>
</reference>